<proteinExistence type="predicted"/>
<dbReference type="PROSITE" id="PS51156">
    <property type="entry name" value="ELM2"/>
    <property type="match status" value="1"/>
</dbReference>
<evidence type="ECO:0000256" key="2">
    <source>
        <dbReference type="ARBA" id="ARBA00022723"/>
    </source>
</evidence>
<protein>
    <recommendedName>
        <fullName evidence="12">Mesoderm induction early response protein 1</fullName>
    </recommendedName>
</protein>
<evidence type="ECO:0000259" key="9">
    <source>
        <dbReference type="PROSITE" id="PS51293"/>
    </source>
</evidence>
<dbReference type="SMART" id="SM01189">
    <property type="entry name" value="ELM2"/>
    <property type="match status" value="1"/>
</dbReference>
<keyword evidence="4" id="KW-0862">Zinc</keyword>
<gene>
    <name evidence="10" type="ORF">NMOB1V02_LOCUS2984</name>
</gene>
<dbReference type="SMART" id="SM00717">
    <property type="entry name" value="SANT"/>
    <property type="match status" value="1"/>
</dbReference>
<dbReference type="PANTHER" id="PTHR10865">
    <property type="entry name" value="METASTASIS-ASSOCIATED PROTEIN AND MESODERM INDUCTION EARLY RESPONSE PROTEIN"/>
    <property type="match status" value="1"/>
</dbReference>
<dbReference type="Pfam" id="PF01448">
    <property type="entry name" value="ELM2"/>
    <property type="match status" value="1"/>
</dbReference>
<dbReference type="PROSITE" id="PS51293">
    <property type="entry name" value="SANT"/>
    <property type="match status" value="1"/>
</dbReference>
<dbReference type="FunFam" id="1.10.10.60:FF:000012">
    <property type="entry name" value="Metastasis-associated 1 family, member 3"/>
    <property type="match status" value="1"/>
</dbReference>
<keyword evidence="11" id="KW-1185">Reference proteome</keyword>
<dbReference type="EMBL" id="CAJPEX010000368">
    <property type="protein sequence ID" value="CAG0915336.1"/>
    <property type="molecule type" value="Genomic_DNA"/>
</dbReference>
<dbReference type="InterPro" id="IPR001005">
    <property type="entry name" value="SANT/Myb"/>
</dbReference>
<name>A0A7R9BJN0_9CRUS</name>
<sequence length="311" mass="36221">MFLTRACSRQQSPKFGVRSNENDSQAVSQASDDEEEEEDSEYIPDEKWKKSVNVGDDYQADVPLWIPSRVPTSKEYFPDDSPICGRCLWEPRKMREPDVMEYLKRARVISDDVRREQQGIKRMLEAGKVNPTCIIVKDNEYALRLLKECKYDVKKALSRWKTMAESDEDHDFNLWSEEETRLFEEGYLQHGKDFFKLHNFVVRSRSRAELVEYYYFWKKSLRHDIIASKVPGNLRHEKKKFSLNPCTTEMMDHICDEQEQNKWQSSSGIPSIAAGPPRMMVVHPDSSFLLSSSIDDKRPNGCQGISRDNGS</sequence>
<dbReference type="SUPFAM" id="SSF46689">
    <property type="entry name" value="Homeodomain-like"/>
    <property type="match status" value="1"/>
</dbReference>
<dbReference type="InterPro" id="IPR017884">
    <property type="entry name" value="SANT_dom"/>
</dbReference>
<dbReference type="GO" id="GO:0003677">
    <property type="term" value="F:DNA binding"/>
    <property type="evidence" value="ECO:0007669"/>
    <property type="project" value="UniProtKB-KW"/>
</dbReference>
<dbReference type="GO" id="GO:0008270">
    <property type="term" value="F:zinc ion binding"/>
    <property type="evidence" value="ECO:0007669"/>
    <property type="project" value="UniProtKB-KW"/>
</dbReference>
<evidence type="ECO:0000256" key="3">
    <source>
        <dbReference type="ARBA" id="ARBA00022771"/>
    </source>
</evidence>
<dbReference type="GO" id="GO:0042826">
    <property type="term" value="F:histone deacetylase binding"/>
    <property type="evidence" value="ECO:0007669"/>
    <property type="project" value="TreeGrafter"/>
</dbReference>
<dbReference type="Gene3D" id="4.10.1240.50">
    <property type="match status" value="1"/>
</dbReference>
<feature type="region of interest" description="Disordered" evidence="7">
    <location>
        <begin position="1"/>
        <end position="45"/>
    </location>
</feature>
<comment type="subcellular location">
    <subcellularLocation>
        <location evidence="1">Nucleus</location>
    </subcellularLocation>
</comment>
<dbReference type="InterPro" id="IPR040138">
    <property type="entry name" value="MIER/MTA"/>
</dbReference>
<dbReference type="Proteomes" id="UP000678499">
    <property type="component" value="Unassembled WGS sequence"/>
</dbReference>
<feature type="domain" description="SANT" evidence="9">
    <location>
        <begin position="170"/>
        <end position="222"/>
    </location>
</feature>
<keyword evidence="2" id="KW-0479">Metal-binding</keyword>
<dbReference type="GO" id="GO:0005654">
    <property type="term" value="C:nucleoplasm"/>
    <property type="evidence" value="ECO:0007669"/>
    <property type="project" value="TreeGrafter"/>
</dbReference>
<keyword evidence="5" id="KW-0238">DNA-binding</keyword>
<evidence type="ECO:0000256" key="5">
    <source>
        <dbReference type="ARBA" id="ARBA00023125"/>
    </source>
</evidence>
<dbReference type="AlphaFoldDB" id="A0A7R9BJN0"/>
<reference evidence="10" key="1">
    <citation type="submission" date="2020-11" db="EMBL/GenBank/DDBJ databases">
        <authorList>
            <person name="Tran Van P."/>
        </authorList>
    </citation>
    <scope>NUCLEOTIDE SEQUENCE</scope>
</reference>
<organism evidence="10">
    <name type="scientific">Notodromas monacha</name>
    <dbReference type="NCBI Taxonomy" id="399045"/>
    <lineage>
        <taxon>Eukaryota</taxon>
        <taxon>Metazoa</taxon>
        <taxon>Ecdysozoa</taxon>
        <taxon>Arthropoda</taxon>
        <taxon>Crustacea</taxon>
        <taxon>Oligostraca</taxon>
        <taxon>Ostracoda</taxon>
        <taxon>Podocopa</taxon>
        <taxon>Podocopida</taxon>
        <taxon>Cypridocopina</taxon>
        <taxon>Cypridoidea</taxon>
        <taxon>Cyprididae</taxon>
        <taxon>Notodromas</taxon>
    </lineage>
</organism>
<dbReference type="InterPro" id="IPR009057">
    <property type="entry name" value="Homeodomain-like_sf"/>
</dbReference>
<dbReference type="EMBL" id="OA882405">
    <property type="protein sequence ID" value="CAD7275184.1"/>
    <property type="molecule type" value="Genomic_DNA"/>
</dbReference>
<keyword evidence="3" id="KW-0863">Zinc-finger</keyword>
<dbReference type="GO" id="GO:0003714">
    <property type="term" value="F:transcription corepressor activity"/>
    <property type="evidence" value="ECO:0007669"/>
    <property type="project" value="TreeGrafter"/>
</dbReference>
<evidence type="ECO:0000259" key="8">
    <source>
        <dbReference type="PROSITE" id="PS51156"/>
    </source>
</evidence>
<dbReference type="GO" id="GO:0000122">
    <property type="term" value="P:negative regulation of transcription by RNA polymerase II"/>
    <property type="evidence" value="ECO:0007669"/>
    <property type="project" value="TreeGrafter"/>
</dbReference>
<dbReference type="InterPro" id="IPR000949">
    <property type="entry name" value="ELM2_dom"/>
</dbReference>
<evidence type="ECO:0000256" key="7">
    <source>
        <dbReference type="SAM" id="MobiDB-lite"/>
    </source>
</evidence>
<evidence type="ECO:0000313" key="11">
    <source>
        <dbReference type="Proteomes" id="UP000678499"/>
    </source>
</evidence>
<keyword evidence="6" id="KW-0539">Nucleus</keyword>
<accession>A0A7R9BJN0</accession>
<dbReference type="PANTHER" id="PTHR10865:SF28">
    <property type="entry name" value="ELM2 DOMAIN-CONTAINING PROTEIN"/>
    <property type="match status" value="1"/>
</dbReference>
<dbReference type="OrthoDB" id="5916873at2759"/>
<dbReference type="Gene3D" id="1.10.10.60">
    <property type="entry name" value="Homeodomain-like"/>
    <property type="match status" value="1"/>
</dbReference>
<evidence type="ECO:0000313" key="10">
    <source>
        <dbReference type="EMBL" id="CAD7275184.1"/>
    </source>
</evidence>
<evidence type="ECO:0000256" key="1">
    <source>
        <dbReference type="ARBA" id="ARBA00004123"/>
    </source>
</evidence>
<feature type="region of interest" description="Disordered" evidence="7">
    <location>
        <begin position="290"/>
        <end position="311"/>
    </location>
</feature>
<evidence type="ECO:0000256" key="6">
    <source>
        <dbReference type="ARBA" id="ARBA00023242"/>
    </source>
</evidence>
<evidence type="ECO:0008006" key="12">
    <source>
        <dbReference type="Google" id="ProtNLM"/>
    </source>
</evidence>
<evidence type="ECO:0000256" key="4">
    <source>
        <dbReference type="ARBA" id="ARBA00022833"/>
    </source>
</evidence>
<feature type="domain" description="ELM2" evidence="8">
    <location>
        <begin position="50"/>
        <end position="164"/>
    </location>
</feature>
<feature type="compositionally biased region" description="Acidic residues" evidence="7">
    <location>
        <begin position="31"/>
        <end position="43"/>
    </location>
</feature>